<name>A0A8T0J7B0_CERPU</name>
<proteinExistence type="predicted"/>
<feature type="signal peptide" evidence="1">
    <location>
        <begin position="1"/>
        <end position="22"/>
    </location>
</feature>
<evidence type="ECO:0008006" key="4">
    <source>
        <dbReference type="Google" id="ProtNLM"/>
    </source>
</evidence>
<evidence type="ECO:0000313" key="2">
    <source>
        <dbReference type="EMBL" id="KAG0591790.1"/>
    </source>
</evidence>
<keyword evidence="1" id="KW-0732">Signal</keyword>
<feature type="chain" id="PRO_5035886704" description="Secreted protein" evidence="1">
    <location>
        <begin position="23"/>
        <end position="89"/>
    </location>
</feature>
<evidence type="ECO:0000256" key="1">
    <source>
        <dbReference type="SAM" id="SignalP"/>
    </source>
</evidence>
<accession>A0A8T0J7B0</accession>
<evidence type="ECO:0000313" key="3">
    <source>
        <dbReference type="Proteomes" id="UP000822688"/>
    </source>
</evidence>
<comment type="caution">
    <text evidence="2">The sequence shown here is derived from an EMBL/GenBank/DDBJ whole genome shotgun (WGS) entry which is preliminary data.</text>
</comment>
<dbReference type="EMBL" id="CM026421">
    <property type="protein sequence ID" value="KAG0591790.1"/>
    <property type="molecule type" value="Genomic_DNA"/>
</dbReference>
<dbReference type="AlphaFoldDB" id="A0A8T0J7B0"/>
<reference evidence="2" key="1">
    <citation type="submission" date="2020-06" db="EMBL/GenBank/DDBJ databases">
        <title>WGS assembly of Ceratodon purpureus strain R40.</title>
        <authorList>
            <person name="Carey S.B."/>
            <person name="Jenkins J."/>
            <person name="Shu S."/>
            <person name="Lovell J.T."/>
            <person name="Sreedasyam A."/>
            <person name="Maumus F."/>
            <person name="Tiley G.P."/>
            <person name="Fernandez-Pozo N."/>
            <person name="Barry K."/>
            <person name="Chen C."/>
            <person name="Wang M."/>
            <person name="Lipzen A."/>
            <person name="Daum C."/>
            <person name="Saski C.A."/>
            <person name="Payton A.C."/>
            <person name="Mcbreen J.C."/>
            <person name="Conrad R.E."/>
            <person name="Kollar L.M."/>
            <person name="Olsson S."/>
            <person name="Huttunen S."/>
            <person name="Landis J.B."/>
            <person name="Wickett N.J."/>
            <person name="Johnson M.G."/>
            <person name="Rensing S.A."/>
            <person name="Grimwood J."/>
            <person name="Schmutz J."/>
            <person name="Mcdaniel S.F."/>
        </authorList>
    </citation>
    <scope>NUCLEOTIDE SEQUENCE</scope>
    <source>
        <strain evidence="2">R40</strain>
    </source>
</reference>
<dbReference type="Proteomes" id="UP000822688">
    <property type="component" value="Chromosome 1"/>
</dbReference>
<organism evidence="2 3">
    <name type="scientific">Ceratodon purpureus</name>
    <name type="common">Fire moss</name>
    <name type="synonym">Dicranum purpureum</name>
    <dbReference type="NCBI Taxonomy" id="3225"/>
    <lineage>
        <taxon>Eukaryota</taxon>
        <taxon>Viridiplantae</taxon>
        <taxon>Streptophyta</taxon>
        <taxon>Embryophyta</taxon>
        <taxon>Bryophyta</taxon>
        <taxon>Bryophytina</taxon>
        <taxon>Bryopsida</taxon>
        <taxon>Dicranidae</taxon>
        <taxon>Pseudoditrichales</taxon>
        <taxon>Ditrichaceae</taxon>
        <taxon>Ceratodon</taxon>
    </lineage>
</organism>
<sequence>MGTEVLCLLIGLNMHSFQGCQPVNNRKSYCTLGWVRHVSFPCVFLSATHLCSWLGTGNNSSGRSELNETADIHHTYSRLVPWHFSCSMK</sequence>
<protein>
    <recommendedName>
        <fullName evidence="4">Secreted protein</fullName>
    </recommendedName>
</protein>
<keyword evidence="3" id="KW-1185">Reference proteome</keyword>
<gene>
    <name evidence="2" type="ORF">KC19_1G202100</name>
</gene>